<gene>
    <name evidence="1" type="ORF">H206_02034</name>
</gene>
<evidence type="ECO:0000313" key="2">
    <source>
        <dbReference type="Proteomes" id="UP000287853"/>
    </source>
</evidence>
<accession>A0A3S3QGM7</accession>
<evidence type="ECO:0000313" key="1">
    <source>
        <dbReference type="EMBL" id="RWX44007.1"/>
    </source>
</evidence>
<keyword evidence="2" id="KW-1185">Reference proteome</keyword>
<organism evidence="1 2">
    <name type="scientific">Candidatus Electrothrix aarhusensis</name>
    <dbReference type="NCBI Taxonomy" id="1859131"/>
    <lineage>
        <taxon>Bacteria</taxon>
        <taxon>Pseudomonadati</taxon>
        <taxon>Thermodesulfobacteriota</taxon>
        <taxon>Desulfobulbia</taxon>
        <taxon>Desulfobulbales</taxon>
        <taxon>Desulfobulbaceae</taxon>
        <taxon>Candidatus Electrothrix</taxon>
    </lineage>
</organism>
<protein>
    <submittedName>
        <fullName evidence="1">Uncharacterized protein</fullName>
    </submittedName>
</protein>
<dbReference type="EMBL" id="MTKO01000103">
    <property type="protein sequence ID" value="RWX44007.1"/>
    <property type="molecule type" value="Genomic_DNA"/>
</dbReference>
<reference evidence="1 2" key="1">
    <citation type="submission" date="2017-01" db="EMBL/GenBank/DDBJ databases">
        <title>The cable genome- insights into the physiology and evolution of filamentous bacteria capable of sulfide oxidation via long distance electron transfer.</title>
        <authorList>
            <person name="Schreiber L."/>
            <person name="Bjerg J.T."/>
            <person name="Boggild A."/>
            <person name="Van De Vossenberg J."/>
            <person name="Meysman F."/>
            <person name="Nielsen L.P."/>
            <person name="Schramm A."/>
            <person name="Kjeldsen K.U."/>
        </authorList>
    </citation>
    <scope>NUCLEOTIDE SEQUENCE [LARGE SCALE GENOMIC DNA]</scope>
    <source>
        <strain evidence="1">MCF</strain>
    </source>
</reference>
<comment type="caution">
    <text evidence="1">The sequence shown here is derived from an EMBL/GenBank/DDBJ whole genome shotgun (WGS) entry which is preliminary data.</text>
</comment>
<name>A0A3S3QGM7_9BACT</name>
<proteinExistence type="predicted"/>
<sequence length="72" mass="8338">MPGLLSTLPTLASLFKSRSDVSHFFKDFDNESAINKPRYAKYIKVDEMNFKSLKKWASLEMEKIKPLIESIL</sequence>
<dbReference type="AlphaFoldDB" id="A0A3S3QGM7"/>
<dbReference type="Proteomes" id="UP000287853">
    <property type="component" value="Unassembled WGS sequence"/>
</dbReference>